<evidence type="ECO:0000256" key="7">
    <source>
        <dbReference type="SAM" id="MobiDB-lite"/>
    </source>
</evidence>
<dbReference type="PROSITE" id="PS51005">
    <property type="entry name" value="NAC"/>
    <property type="match status" value="2"/>
</dbReference>
<dbReference type="SUPFAM" id="SSF101941">
    <property type="entry name" value="NAC domain"/>
    <property type="match status" value="2"/>
</dbReference>
<evidence type="ECO:0000256" key="3">
    <source>
        <dbReference type="ARBA" id="ARBA00023015"/>
    </source>
</evidence>
<feature type="compositionally biased region" description="Polar residues" evidence="7">
    <location>
        <begin position="259"/>
        <end position="270"/>
    </location>
</feature>
<dbReference type="PANTHER" id="PTHR31719">
    <property type="entry name" value="NAC TRANSCRIPTION FACTOR 56"/>
    <property type="match status" value="1"/>
</dbReference>
<dbReference type="SUPFAM" id="SSF74788">
    <property type="entry name" value="Cullin repeat-like"/>
    <property type="match status" value="1"/>
</dbReference>
<dbReference type="InterPro" id="IPR003441">
    <property type="entry name" value="NAC-dom"/>
</dbReference>
<dbReference type="Gramene" id="ONIVA10G09230.1">
    <property type="protein sequence ID" value="ONIVA10G09230.1"/>
    <property type="gene ID" value="ONIVA10G09230"/>
</dbReference>
<dbReference type="Gene3D" id="2.170.150.80">
    <property type="entry name" value="NAC domain"/>
    <property type="match status" value="2"/>
</dbReference>
<keyword evidence="4" id="KW-0238">DNA-binding</keyword>
<evidence type="ECO:0000256" key="2">
    <source>
        <dbReference type="ARBA" id="ARBA00022448"/>
    </source>
</evidence>
<evidence type="ECO:0000313" key="9">
    <source>
        <dbReference type="EnsemblPlants" id="ONIVA10G09230.1"/>
    </source>
</evidence>
<proteinExistence type="inferred from homology"/>
<feature type="compositionally biased region" description="Polar residues" evidence="7">
    <location>
        <begin position="406"/>
        <end position="419"/>
    </location>
</feature>
<dbReference type="eggNOG" id="KOG2344">
    <property type="taxonomic scope" value="Eukaryota"/>
</dbReference>
<dbReference type="Gene3D" id="1.20.1280.170">
    <property type="entry name" value="Exocyst complex component Exo70"/>
    <property type="match status" value="1"/>
</dbReference>
<dbReference type="AlphaFoldDB" id="A0A0E0IS17"/>
<keyword evidence="3" id="KW-0805">Transcription regulation</keyword>
<dbReference type="GO" id="GO:0006887">
    <property type="term" value="P:exocytosis"/>
    <property type="evidence" value="ECO:0007669"/>
    <property type="project" value="InterPro"/>
</dbReference>
<evidence type="ECO:0000256" key="1">
    <source>
        <dbReference type="ARBA" id="ARBA00006756"/>
    </source>
</evidence>
<evidence type="ECO:0000256" key="5">
    <source>
        <dbReference type="ARBA" id="ARBA00023163"/>
    </source>
</evidence>
<comment type="similarity">
    <text evidence="1">Belongs to the EXO70 family.</text>
</comment>
<feature type="domain" description="NAC" evidence="8">
    <location>
        <begin position="770"/>
        <end position="918"/>
    </location>
</feature>
<keyword evidence="6" id="KW-0539">Nucleus</keyword>
<feature type="compositionally biased region" description="Low complexity" evidence="7">
    <location>
        <begin position="217"/>
        <end position="230"/>
    </location>
</feature>
<sequence length="1158" mass="126098">MYAEDEENGYIYFFSTIEFKAAKPKQKKWPRRAAQGGRWKAVLGSSQMVEVGGVPVGRKLSMEFYVKGVRTNWGMHEFVRIIGPNIEVADLAVYRLHKLWTNGEEKPGDLAADVAKSTNQSGQASAADYYQTYQNAVSQAYAYAPPYVLQPGWSQGYPYDVAAAPPTAPWPVCWAPPSAPGSYDCCYASTFSRPPPPPPIAASTLDKAPITSTDHGASTNTSAATPAANNKPPPPPVAATATTLGKKGEGKGKAPTTTSTDHAGSTNTSAPPAANYQPPPLQGTQHVFASGVVIGHEDEEGYLVVDEVNTWRNTQQLVLEDDDDDDDGRAAGAGAGCARGDIDPLAVMDGVRRQNPDDTPVPVDIPSCKISELIPSSSPGSSSSSHPQPPDRTSLPSRVEVDAYESSGTLEQGMTSNSRLTKHQERRSSTTWDDATDPLACEGQWGNLEYRVHGNNSFRKAISPTPFHSLHDMERKLTTYVDDIEKSIVLPGYTQGSISVYLPNKLDRFLVAAENLTRILRHPLLAEREDLHDRVRCLHSTTMSALATEFCHLRIWRSAAGPISNESVRCSNDDCSVSSMVSWSSSSSFTRSSTYGFSNDGQPEKILNADKDNLLTHSGAETTLVMQMILKLVIMYRALKDEMPVLLLLFLGQTEHTGSPNAFVELVTQLISALEFMLVMNSRTLTLQGQQQLFLLNNVHFMLEQAKKFNDLGLILGQSWLIQRQEQLTQLITGYMEDSWEPVMSSLFEKKTLVSICSMQKTWKVSDPLIRQKLREAIIQKELLDILDDKLGGAPLDRALDAVFHDTRILDFHPAKLYGMYAEDEENGYIYFFSTIEFKAAKPKQKKWPRRAAQGGRWKAVLGSSQMVEVGGVPVGRKLSMEFYVKGVRTNWGMHEFVRIIGPNIEVADLAVYRLHKLWTNGEEKPGDLAADVAKSTNQSGQASAADYYQTYQNAVSQAYAYAPPYVLQPGWSQGYPYDVAAAPPTAPWPVCWAPPSAPGSYDCCYASTFSRPPPPPPIAASTLDKAPITSTDHGASTNTSAATPAANNKPPPPPVAATATTLGKKGEGKGKAPTTTSTDHAGSTNTSAPPAANYQPPPLQGTQHVFASGVVIGHEDEEGYLVVDEVNTWRNTQQLVLEDDDDDDDGRAAGAGAVTFI</sequence>
<keyword evidence="10" id="KW-1185">Reference proteome</keyword>
<feature type="region of interest" description="Disordered" evidence="7">
    <location>
        <begin position="318"/>
        <end position="435"/>
    </location>
</feature>
<dbReference type="GO" id="GO:0000145">
    <property type="term" value="C:exocyst"/>
    <property type="evidence" value="ECO:0007669"/>
    <property type="project" value="InterPro"/>
</dbReference>
<evidence type="ECO:0000256" key="4">
    <source>
        <dbReference type="ARBA" id="ARBA00023125"/>
    </source>
</evidence>
<protein>
    <recommendedName>
        <fullName evidence="8">NAC domain-containing protein</fullName>
    </recommendedName>
</protein>
<organism evidence="9">
    <name type="scientific">Oryza nivara</name>
    <name type="common">Indian wild rice</name>
    <name type="synonym">Oryza sativa f. spontanea</name>
    <dbReference type="NCBI Taxonomy" id="4536"/>
    <lineage>
        <taxon>Eukaryota</taxon>
        <taxon>Viridiplantae</taxon>
        <taxon>Streptophyta</taxon>
        <taxon>Embryophyta</taxon>
        <taxon>Tracheophyta</taxon>
        <taxon>Spermatophyta</taxon>
        <taxon>Magnoliopsida</taxon>
        <taxon>Liliopsida</taxon>
        <taxon>Poales</taxon>
        <taxon>Poaceae</taxon>
        <taxon>BOP clade</taxon>
        <taxon>Oryzoideae</taxon>
        <taxon>Oryzeae</taxon>
        <taxon>Oryzinae</taxon>
        <taxon>Oryza</taxon>
    </lineage>
</organism>
<evidence type="ECO:0000256" key="6">
    <source>
        <dbReference type="ARBA" id="ARBA00023242"/>
    </source>
</evidence>
<feature type="region of interest" description="Disordered" evidence="7">
    <location>
        <begin position="197"/>
        <end position="284"/>
    </location>
</feature>
<keyword evidence="2" id="KW-0813">Transport</keyword>
<dbReference type="EnsemblPlants" id="ONIVA10G09230.1">
    <property type="protein sequence ID" value="ONIVA10G09230.1"/>
    <property type="gene ID" value="ONIVA10G09230"/>
</dbReference>
<dbReference type="InterPro" id="IPR036093">
    <property type="entry name" value="NAC_dom_sf"/>
</dbReference>
<reference evidence="9" key="1">
    <citation type="submission" date="2015-04" db="UniProtKB">
        <authorList>
            <consortium name="EnsemblPlants"/>
        </authorList>
    </citation>
    <scope>IDENTIFICATION</scope>
    <source>
        <strain evidence="9">SL10</strain>
    </source>
</reference>
<feature type="compositionally biased region" description="Low complexity" evidence="7">
    <location>
        <begin position="1036"/>
        <end position="1049"/>
    </location>
</feature>
<dbReference type="STRING" id="4536.A0A0E0IS17"/>
<keyword evidence="5" id="KW-0804">Transcription</keyword>
<dbReference type="Proteomes" id="UP000006591">
    <property type="component" value="Chromosome 10"/>
</dbReference>
<feature type="domain" description="NAC" evidence="8">
    <location>
        <begin position="1"/>
        <end position="99"/>
    </location>
</feature>
<evidence type="ECO:0000313" key="10">
    <source>
        <dbReference type="Proteomes" id="UP000006591"/>
    </source>
</evidence>
<feature type="compositionally biased region" description="Low complexity" evidence="7">
    <location>
        <begin position="375"/>
        <end position="386"/>
    </location>
</feature>
<dbReference type="Pfam" id="PF03081">
    <property type="entry name" value="Exo70_C"/>
    <property type="match status" value="1"/>
</dbReference>
<accession>A0A0E0IS17</accession>
<feature type="compositionally biased region" description="Polar residues" evidence="7">
    <location>
        <begin position="1078"/>
        <end position="1089"/>
    </location>
</feature>
<dbReference type="GO" id="GO:0003677">
    <property type="term" value="F:DNA binding"/>
    <property type="evidence" value="ECO:0007669"/>
    <property type="project" value="UniProtKB-KW"/>
</dbReference>
<reference evidence="9" key="2">
    <citation type="submission" date="2018-04" db="EMBL/GenBank/DDBJ databases">
        <title>OnivRS2 (Oryza nivara Reference Sequence Version 2).</title>
        <authorList>
            <person name="Zhang J."/>
            <person name="Kudrna D."/>
            <person name="Lee S."/>
            <person name="Talag J."/>
            <person name="Rajasekar S."/>
            <person name="Welchert J."/>
            <person name="Hsing Y.-I."/>
            <person name="Wing R.A."/>
        </authorList>
    </citation>
    <scope>NUCLEOTIDE SEQUENCE [LARGE SCALE GENOMIC DNA]</scope>
</reference>
<dbReference type="Pfam" id="PF02365">
    <property type="entry name" value="NAM"/>
    <property type="match status" value="2"/>
</dbReference>
<dbReference type="HOGENOM" id="CLU_275626_0_0_1"/>
<name>A0A0E0IS17_ORYNI</name>
<evidence type="ECO:0000259" key="8">
    <source>
        <dbReference type="PROSITE" id="PS51005"/>
    </source>
</evidence>
<dbReference type="PANTHER" id="PTHR31719:SF94">
    <property type="entry name" value="PROTEIN ATAF2"/>
    <property type="match status" value="1"/>
</dbReference>
<feature type="region of interest" description="Disordered" evidence="7">
    <location>
        <begin position="1016"/>
        <end position="1102"/>
    </location>
</feature>
<dbReference type="GO" id="GO:0006355">
    <property type="term" value="P:regulation of DNA-templated transcription"/>
    <property type="evidence" value="ECO:0007669"/>
    <property type="project" value="InterPro"/>
</dbReference>
<dbReference type="InterPro" id="IPR046364">
    <property type="entry name" value="Exo70_C"/>
</dbReference>
<dbReference type="InterPro" id="IPR016159">
    <property type="entry name" value="Cullin_repeat-like_dom_sf"/>
</dbReference>
<dbReference type="GO" id="GO:0005546">
    <property type="term" value="F:phosphatidylinositol-4,5-bisphosphate binding"/>
    <property type="evidence" value="ECO:0007669"/>
    <property type="project" value="InterPro"/>
</dbReference>